<dbReference type="Pfam" id="PF00589">
    <property type="entry name" value="Phage_integrase"/>
    <property type="match status" value="1"/>
</dbReference>
<comment type="caution">
    <text evidence="6">The sequence shown here is derived from an EMBL/GenBank/DDBJ whole genome shotgun (WGS) entry which is preliminary data.</text>
</comment>
<dbReference type="InterPro" id="IPR011010">
    <property type="entry name" value="DNA_brk_join_enz"/>
</dbReference>
<evidence type="ECO:0000256" key="2">
    <source>
        <dbReference type="ARBA" id="ARBA00022908"/>
    </source>
</evidence>
<dbReference type="Gene3D" id="1.10.150.130">
    <property type="match status" value="1"/>
</dbReference>
<dbReference type="Proteomes" id="UP001589532">
    <property type="component" value="Unassembled WGS sequence"/>
</dbReference>
<organism evidence="6 7">
    <name type="scientific">Nonomuraea helvata</name>
    <dbReference type="NCBI Taxonomy" id="37484"/>
    <lineage>
        <taxon>Bacteria</taxon>
        <taxon>Bacillati</taxon>
        <taxon>Actinomycetota</taxon>
        <taxon>Actinomycetes</taxon>
        <taxon>Streptosporangiales</taxon>
        <taxon>Streptosporangiaceae</taxon>
        <taxon>Nonomuraea</taxon>
    </lineage>
</organism>
<feature type="domain" description="Tyr recombinase" evidence="5">
    <location>
        <begin position="182"/>
        <end position="386"/>
    </location>
</feature>
<dbReference type="Gene3D" id="1.10.443.10">
    <property type="entry name" value="Intergrase catalytic core"/>
    <property type="match status" value="1"/>
</dbReference>
<comment type="similarity">
    <text evidence="1">Belongs to the 'phage' integrase family.</text>
</comment>
<name>A0ABV5RZP7_9ACTN</name>
<evidence type="ECO:0000259" key="5">
    <source>
        <dbReference type="PROSITE" id="PS51898"/>
    </source>
</evidence>
<dbReference type="CDD" id="cd01189">
    <property type="entry name" value="INT_ICEBs1_C_like"/>
    <property type="match status" value="1"/>
</dbReference>
<evidence type="ECO:0000313" key="7">
    <source>
        <dbReference type="Proteomes" id="UP001589532"/>
    </source>
</evidence>
<keyword evidence="4" id="KW-0233">DNA recombination</keyword>
<keyword evidence="2" id="KW-0229">DNA integration</keyword>
<accession>A0ABV5RZP7</accession>
<dbReference type="EMBL" id="JBHMBW010000014">
    <property type="protein sequence ID" value="MFB9624899.1"/>
    <property type="molecule type" value="Genomic_DNA"/>
</dbReference>
<dbReference type="InterPro" id="IPR002104">
    <property type="entry name" value="Integrase_catalytic"/>
</dbReference>
<dbReference type="InterPro" id="IPR013762">
    <property type="entry name" value="Integrase-like_cat_sf"/>
</dbReference>
<protein>
    <submittedName>
        <fullName evidence="6">Tyrosine-type recombinase/integrase</fullName>
    </submittedName>
</protein>
<evidence type="ECO:0000256" key="3">
    <source>
        <dbReference type="ARBA" id="ARBA00023125"/>
    </source>
</evidence>
<evidence type="ECO:0000256" key="4">
    <source>
        <dbReference type="ARBA" id="ARBA00023172"/>
    </source>
</evidence>
<evidence type="ECO:0000313" key="6">
    <source>
        <dbReference type="EMBL" id="MFB9624899.1"/>
    </source>
</evidence>
<sequence>MSDFSIYFDASKNAWIAAVSLGFDGAGHRVRRKVSVVLPRKWQDRPADEQREQAAKLLAPKVKKLLEEAEKGIKTQANYRVSDAVEDFLIHGLKGRSIGTITHARSTAENQIKPKIGNYRLKDLRAEHVDLWLDELAESLATKTIVQIHGLLTRAIRMAEKRELVGRNVSALCETPSGQEGRPSRSLTLEQAVAVLRACEGEKFGAYVITSLLTGIRPEEARKLLWSAVDLNGRPNAEPPVPPSISVLRADRVGGDTKTKKSRRALALPALVVDELKRHRTRQNAQRLAVGEAWRDHDLVFTREDGTMLDPMRVLRGLRVITKKAGIGNRWKVRELRHSFVSILSDGDVSVERIADLVGHSTPTTTQTVYRHQIRPVIVHGAETMDAVFGNGDQTG</sequence>
<dbReference type="PANTHER" id="PTHR30629">
    <property type="entry name" value="PROPHAGE INTEGRASE"/>
    <property type="match status" value="1"/>
</dbReference>
<gene>
    <name evidence="6" type="ORF">ACFFSA_17560</name>
</gene>
<dbReference type="PANTHER" id="PTHR30629:SF2">
    <property type="entry name" value="PROPHAGE INTEGRASE INTS-RELATED"/>
    <property type="match status" value="1"/>
</dbReference>
<reference evidence="6 7" key="1">
    <citation type="submission" date="2024-09" db="EMBL/GenBank/DDBJ databases">
        <authorList>
            <person name="Sun Q."/>
            <person name="Mori K."/>
        </authorList>
    </citation>
    <scope>NUCLEOTIDE SEQUENCE [LARGE SCALE GENOMIC DNA]</scope>
    <source>
        <strain evidence="6 7">JCM 3143</strain>
    </source>
</reference>
<proteinExistence type="inferred from homology"/>
<keyword evidence="7" id="KW-1185">Reference proteome</keyword>
<dbReference type="PROSITE" id="PS51898">
    <property type="entry name" value="TYR_RECOMBINASE"/>
    <property type="match status" value="1"/>
</dbReference>
<dbReference type="InterPro" id="IPR010998">
    <property type="entry name" value="Integrase_recombinase_N"/>
</dbReference>
<dbReference type="InterPro" id="IPR050808">
    <property type="entry name" value="Phage_Integrase"/>
</dbReference>
<keyword evidence="3" id="KW-0238">DNA-binding</keyword>
<dbReference type="RefSeq" id="WP_344986129.1">
    <property type="nucleotide sequence ID" value="NZ_BAAAXV010000001.1"/>
</dbReference>
<dbReference type="SUPFAM" id="SSF56349">
    <property type="entry name" value="DNA breaking-rejoining enzymes"/>
    <property type="match status" value="1"/>
</dbReference>
<evidence type="ECO:0000256" key="1">
    <source>
        <dbReference type="ARBA" id="ARBA00008857"/>
    </source>
</evidence>